<dbReference type="RefSeq" id="WP_386671926.1">
    <property type="nucleotide sequence ID" value="NZ_JBHLTG010000005.1"/>
</dbReference>
<name>A0ABV6RV36_9GAMM</name>
<dbReference type="Gene3D" id="3.30.70.100">
    <property type="match status" value="1"/>
</dbReference>
<dbReference type="Proteomes" id="UP001589896">
    <property type="component" value="Unassembled WGS sequence"/>
</dbReference>
<evidence type="ECO:0000313" key="4">
    <source>
        <dbReference type="Proteomes" id="UP001589896"/>
    </source>
</evidence>
<gene>
    <name evidence="3" type="ORF">ACFFGH_20930</name>
</gene>
<evidence type="ECO:0000313" key="3">
    <source>
        <dbReference type="EMBL" id="MFC0680307.1"/>
    </source>
</evidence>
<keyword evidence="4" id="KW-1185">Reference proteome</keyword>
<reference evidence="3 4" key="1">
    <citation type="submission" date="2024-09" db="EMBL/GenBank/DDBJ databases">
        <authorList>
            <person name="Sun Q."/>
            <person name="Mori K."/>
        </authorList>
    </citation>
    <scope>NUCLEOTIDE SEQUENCE [LARGE SCALE GENOMIC DNA]</scope>
    <source>
        <strain evidence="3 4">KCTC 23076</strain>
    </source>
</reference>
<sequence length="110" mass="11117">MSATNGKNDLILTDANSGCACCAPSHGVGDAEPAVSGTESEDFLVAGMTCSHCVRSVTEELSALDGVEAVNVDLNAGGVSRVTVASSSTLRRDDVRAAVTEAGYDLVPAE</sequence>
<accession>A0ABV6RV36</accession>
<dbReference type="Pfam" id="PF00403">
    <property type="entry name" value="HMA"/>
    <property type="match status" value="1"/>
</dbReference>
<dbReference type="CDD" id="cd00371">
    <property type="entry name" value="HMA"/>
    <property type="match status" value="1"/>
</dbReference>
<comment type="caution">
    <text evidence="3">The sequence shown here is derived from an EMBL/GenBank/DDBJ whole genome shotgun (WGS) entry which is preliminary data.</text>
</comment>
<protein>
    <submittedName>
        <fullName evidence="3">Heavy-metal-associated domain-containing protein</fullName>
    </submittedName>
</protein>
<dbReference type="EMBL" id="JBHLTG010000005">
    <property type="protein sequence ID" value="MFC0680307.1"/>
    <property type="molecule type" value="Genomic_DNA"/>
</dbReference>
<dbReference type="InterPro" id="IPR017969">
    <property type="entry name" value="Heavy-metal-associated_CS"/>
</dbReference>
<feature type="domain" description="HMA" evidence="2">
    <location>
        <begin position="39"/>
        <end position="107"/>
    </location>
</feature>
<dbReference type="InterPro" id="IPR006121">
    <property type="entry name" value="HMA_dom"/>
</dbReference>
<keyword evidence="1" id="KW-0479">Metal-binding</keyword>
<evidence type="ECO:0000256" key="1">
    <source>
        <dbReference type="ARBA" id="ARBA00022723"/>
    </source>
</evidence>
<proteinExistence type="predicted"/>
<evidence type="ECO:0000259" key="2">
    <source>
        <dbReference type="PROSITE" id="PS50846"/>
    </source>
</evidence>
<dbReference type="PROSITE" id="PS01047">
    <property type="entry name" value="HMA_1"/>
    <property type="match status" value="1"/>
</dbReference>
<dbReference type="SUPFAM" id="SSF55008">
    <property type="entry name" value="HMA, heavy metal-associated domain"/>
    <property type="match status" value="1"/>
</dbReference>
<dbReference type="PROSITE" id="PS50846">
    <property type="entry name" value="HMA_2"/>
    <property type="match status" value="1"/>
</dbReference>
<organism evidence="3 4">
    <name type="scientific">Lysobacter korlensis</name>
    <dbReference type="NCBI Taxonomy" id="553636"/>
    <lineage>
        <taxon>Bacteria</taxon>
        <taxon>Pseudomonadati</taxon>
        <taxon>Pseudomonadota</taxon>
        <taxon>Gammaproteobacteria</taxon>
        <taxon>Lysobacterales</taxon>
        <taxon>Lysobacteraceae</taxon>
        <taxon>Lysobacter</taxon>
    </lineage>
</organism>
<dbReference type="InterPro" id="IPR036163">
    <property type="entry name" value="HMA_dom_sf"/>
</dbReference>